<dbReference type="EMBL" id="AMQM01009247">
    <property type="status" value="NOT_ANNOTATED_CDS"/>
    <property type="molecule type" value="Genomic_DNA"/>
</dbReference>
<dbReference type="OrthoDB" id="5406014at2759"/>
<dbReference type="AlphaFoldDB" id="T1FKL6"/>
<reference evidence="4" key="3">
    <citation type="submission" date="2015-06" db="UniProtKB">
        <authorList>
            <consortium name="EnsemblMetazoa"/>
        </authorList>
    </citation>
    <scope>IDENTIFICATION</scope>
</reference>
<dbReference type="PANTHER" id="PTHR24139">
    <property type="entry name" value="CALCIUM-INDEPENDENT PHOSPHOLIPASE A2"/>
    <property type="match status" value="1"/>
</dbReference>
<dbReference type="RefSeq" id="XP_009014061.1">
    <property type="nucleotide sequence ID" value="XM_009015813.1"/>
</dbReference>
<evidence type="ECO:0000313" key="3">
    <source>
        <dbReference type="EMBL" id="ESO07840.1"/>
    </source>
</evidence>
<dbReference type="Proteomes" id="UP000015101">
    <property type="component" value="Unassembled WGS sequence"/>
</dbReference>
<evidence type="ECO:0000256" key="1">
    <source>
        <dbReference type="ARBA" id="ARBA00022801"/>
    </source>
</evidence>
<accession>T1FKL6</accession>
<dbReference type="PANTHER" id="PTHR24139:SF34">
    <property type="entry name" value="85_88 KDA CALCIUM-INDEPENDENT PHOSPHOLIPASE A2"/>
    <property type="match status" value="1"/>
</dbReference>
<dbReference type="EMBL" id="KB096167">
    <property type="protein sequence ID" value="ESO07840.1"/>
    <property type="molecule type" value="Genomic_DNA"/>
</dbReference>
<dbReference type="STRING" id="6412.T1FKL6"/>
<dbReference type="SMART" id="SM00248">
    <property type="entry name" value="ANK"/>
    <property type="match status" value="2"/>
</dbReference>
<dbReference type="GO" id="GO:0047499">
    <property type="term" value="F:calcium-independent phospholipase A2 activity"/>
    <property type="evidence" value="ECO:0007669"/>
    <property type="project" value="InterPro"/>
</dbReference>
<reference evidence="3 5" key="2">
    <citation type="journal article" date="2013" name="Nature">
        <title>Insights into bilaterian evolution from three spiralian genomes.</title>
        <authorList>
            <person name="Simakov O."/>
            <person name="Marletaz F."/>
            <person name="Cho S.J."/>
            <person name="Edsinger-Gonzales E."/>
            <person name="Havlak P."/>
            <person name="Hellsten U."/>
            <person name="Kuo D.H."/>
            <person name="Larsson T."/>
            <person name="Lv J."/>
            <person name="Arendt D."/>
            <person name="Savage R."/>
            <person name="Osoegawa K."/>
            <person name="de Jong P."/>
            <person name="Grimwood J."/>
            <person name="Chapman J.A."/>
            <person name="Shapiro H."/>
            <person name="Aerts A."/>
            <person name="Otillar R.P."/>
            <person name="Terry A.Y."/>
            <person name="Boore J.L."/>
            <person name="Grigoriev I.V."/>
            <person name="Lindberg D.R."/>
            <person name="Seaver E.C."/>
            <person name="Weisblat D.A."/>
            <person name="Putnam N.H."/>
            <person name="Rokhsar D.S."/>
        </authorList>
    </citation>
    <scope>NUCLEOTIDE SEQUENCE</scope>
</reference>
<organism evidence="4 5">
    <name type="scientific">Helobdella robusta</name>
    <name type="common">Californian leech</name>
    <dbReference type="NCBI Taxonomy" id="6412"/>
    <lineage>
        <taxon>Eukaryota</taxon>
        <taxon>Metazoa</taxon>
        <taxon>Spiralia</taxon>
        <taxon>Lophotrochozoa</taxon>
        <taxon>Annelida</taxon>
        <taxon>Clitellata</taxon>
        <taxon>Hirudinea</taxon>
        <taxon>Rhynchobdellida</taxon>
        <taxon>Glossiphoniidae</taxon>
        <taxon>Helobdella</taxon>
    </lineage>
</organism>
<dbReference type="InterPro" id="IPR036770">
    <property type="entry name" value="Ankyrin_rpt-contain_sf"/>
</dbReference>
<dbReference type="EnsemblMetazoa" id="HelroT184111">
    <property type="protein sequence ID" value="HelroP184111"/>
    <property type="gene ID" value="HelroG184111"/>
</dbReference>
<proteinExistence type="predicted"/>
<protein>
    <submittedName>
        <fullName evidence="3 4">Uncharacterized protein</fullName>
    </submittedName>
</protein>
<dbReference type="Pfam" id="PF00023">
    <property type="entry name" value="Ank"/>
    <property type="match status" value="1"/>
</dbReference>
<evidence type="ECO:0000256" key="2">
    <source>
        <dbReference type="PROSITE-ProRule" id="PRU00023"/>
    </source>
</evidence>
<gene>
    <name evidence="4" type="primary">20209365</name>
    <name evidence="3" type="ORF">HELRODRAFT_184111</name>
</gene>
<sequence length="158" mass="17709">MLATKDASMLNELNNIGESALHEACLNKLPDNVNMLLQMGANSSLSASYRYPVHCAMQVDCISCVEVLHEYDNDVLKLAEKIYGNTAMHCLKSKQMFEFLRSKNCCLDEKNKVGDTPIMTKIKEGSGLTPWLMRPFIPSNHSNYSPFHLNCHSILIAV</sequence>
<dbReference type="Gene3D" id="1.25.40.20">
    <property type="entry name" value="Ankyrin repeat-containing domain"/>
    <property type="match status" value="1"/>
</dbReference>
<keyword evidence="1" id="KW-0378">Hydrolase</keyword>
<dbReference type="InterPro" id="IPR047148">
    <property type="entry name" value="PLPL9"/>
</dbReference>
<dbReference type="PROSITE" id="PS50088">
    <property type="entry name" value="ANK_REPEAT"/>
    <property type="match status" value="1"/>
</dbReference>
<dbReference type="SUPFAM" id="SSF48403">
    <property type="entry name" value="Ankyrin repeat"/>
    <property type="match status" value="1"/>
</dbReference>
<dbReference type="HOGENOM" id="CLU_1671227_0_0_1"/>
<evidence type="ECO:0000313" key="4">
    <source>
        <dbReference type="EnsemblMetazoa" id="HelroP184111"/>
    </source>
</evidence>
<keyword evidence="5" id="KW-1185">Reference proteome</keyword>
<dbReference type="InterPro" id="IPR002110">
    <property type="entry name" value="Ankyrin_rpt"/>
</dbReference>
<dbReference type="CTD" id="20209365"/>
<dbReference type="GeneID" id="20209365"/>
<dbReference type="KEGG" id="hro:HELRODRAFT_184111"/>
<name>T1FKL6_HELRO</name>
<reference evidence="5" key="1">
    <citation type="submission" date="2012-12" db="EMBL/GenBank/DDBJ databases">
        <authorList>
            <person name="Hellsten U."/>
            <person name="Grimwood J."/>
            <person name="Chapman J.A."/>
            <person name="Shapiro H."/>
            <person name="Aerts A."/>
            <person name="Otillar R.P."/>
            <person name="Terry A.Y."/>
            <person name="Boore J.L."/>
            <person name="Simakov O."/>
            <person name="Marletaz F."/>
            <person name="Cho S.-J."/>
            <person name="Edsinger-Gonzales E."/>
            <person name="Havlak P."/>
            <person name="Kuo D.-H."/>
            <person name="Larsson T."/>
            <person name="Lv J."/>
            <person name="Arendt D."/>
            <person name="Savage R."/>
            <person name="Osoegawa K."/>
            <person name="de Jong P."/>
            <person name="Lindberg D.R."/>
            <person name="Seaver E.C."/>
            <person name="Weisblat D.A."/>
            <person name="Putnam N.H."/>
            <person name="Grigoriev I.V."/>
            <person name="Rokhsar D.S."/>
        </authorList>
    </citation>
    <scope>NUCLEOTIDE SEQUENCE</scope>
</reference>
<keyword evidence="2" id="KW-0040">ANK repeat</keyword>
<evidence type="ECO:0000313" key="5">
    <source>
        <dbReference type="Proteomes" id="UP000015101"/>
    </source>
</evidence>
<dbReference type="InParanoid" id="T1FKL6"/>
<feature type="repeat" description="ANK" evidence="2">
    <location>
        <begin position="16"/>
        <end position="48"/>
    </location>
</feature>